<dbReference type="PANTHER" id="PTHR46957">
    <property type="entry name" value="CYTOKINE RECEPTOR"/>
    <property type="match status" value="1"/>
</dbReference>
<evidence type="ECO:0000313" key="5">
    <source>
        <dbReference type="Proteomes" id="UP001295444"/>
    </source>
</evidence>
<dbReference type="Pfam" id="PF18861">
    <property type="entry name" value="PTP_tm"/>
    <property type="match status" value="1"/>
</dbReference>
<feature type="region of interest" description="Disordered" evidence="1">
    <location>
        <begin position="1"/>
        <end position="34"/>
    </location>
</feature>
<sequence>MPTGPDTTPVTAESTRGPPEKYPQTGPVRQTSSDGKCILRSSVNWILTQPDGPPSSSQISFSFPKFENTNEPLKSYAVIVTTGGNVAGQVPNRGILNKTYDDFKNKKTNTYVTNIKETASRTLRSLTANSVTVIIGAGDKKYGYYNGPLEPSTSYWISVAGFTAIEFDNATGTILEDRSVAIFYPFSNEIKTSDNSSQNSSQLSGAIAGAVVGSILGCAVLGAAGFFLWKKRRNSDSTSKSSKREKGNETFTIQQRRNLSTEFNKLKSVGMEVSAIPYENAAARANLPLPSLHVYVGDYNIS</sequence>
<accession>A0AAD1W0E6</accession>
<dbReference type="EMBL" id="OW240915">
    <property type="protein sequence ID" value="CAH2283425.1"/>
    <property type="molecule type" value="Genomic_DNA"/>
</dbReference>
<dbReference type="AlphaFoldDB" id="A0AAD1W0E6"/>
<name>A0AAD1W0E6_PELCU</name>
<dbReference type="GO" id="GO:0043235">
    <property type="term" value="C:receptor complex"/>
    <property type="evidence" value="ECO:0007669"/>
    <property type="project" value="TreeGrafter"/>
</dbReference>
<organism evidence="4 5">
    <name type="scientific">Pelobates cultripes</name>
    <name type="common">Western spadefoot toad</name>
    <dbReference type="NCBI Taxonomy" id="61616"/>
    <lineage>
        <taxon>Eukaryota</taxon>
        <taxon>Metazoa</taxon>
        <taxon>Chordata</taxon>
        <taxon>Craniata</taxon>
        <taxon>Vertebrata</taxon>
        <taxon>Euteleostomi</taxon>
        <taxon>Amphibia</taxon>
        <taxon>Batrachia</taxon>
        <taxon>Anura</taxon>
        <taxon>Pelobatoidea</taxon>
        <taxon>Pelobatidae</taxon>
        <taxon>Pelobates</taxon>
    </lineage>
</organism>
<dbReference type="InterPro" id="IPR041201">
    <property type="entry name" value="PTPRJ_TM"/>
</dbReference>
<feature type="compositionally biased region" description="Polar residues" evidence="1">
    <location>
        <begin position="1"/>
        <end position="14"/>
    </location>
</feature>
<evidence type="ECO:0000256" key="1">
    <source>
        <dbReference type="SAM" id="MobiDB-lite"/>
    </source>
</evidence>
<dbReference type="PANTHER" id="PTHR46957:SF5">
    <property type="entry name" value="PROTEIN-TYROSINE-PHOSPHATASE"/>
    <property type="match status" value="1"/>
</dbReference>
<dbReference type="Proteomes" id="UP001295444">
    <property type="component" value="Chromosome 04"/>
</dbReference>
<feature type="transmembrane region" description="Helical" evidence="2">
    <location>
        <begin position="206"/>
        <end position="229"/>
    </location>
</feature>
<reference evidence="4" key="1">
    <citation type="submission" date="2022-03" db="EMBL/GenBank/DDBJ databases">
        <authorList>
            <person name="Alioto T."/>
            <person name="Alioto T."/>
            <person name="Gomez Garrido J."/>
        </authorList>
    </citation>
    <scope>NUCLEOTIDE SEQUENCE</scope>
</reference>
<evidence type="ECO:0000313" key="4">
    <source>
        <dbReference type="EMBL" id="CAH2283425.1"/>
    </source>
</evidence>
<gene>
    <name evidence="4" type="ORF">PECUL_23A058249</name>
</gene>
<keyword evidence="5" id="KW-1185">Reference proteome</keyword>
<keyword evidence="4" id="KW-0675">Receptor</keyword>
<evidence type="ECO:0000256" key="2">
    <source>
        <dbReference type="SAM" id="Phobius"/>
    </source>
</evidence>
<keyword evidence="2" id="KW-0812">Transmembrane</keyword>
<keyword evidence="2" id="KW-0472">Membrane</keyword>
<protein>
    <submittedName>
        <fullName evidence="4">Receptor-type tyrosine- phosphatase eta</fullName>
    </submittedName>
</protein>
<proteinExistence type="predicted"/>
<feature type="domain" description="PTPRJ transmembrane" evidence="3">
    <location>
        <begin position="62"/>
        <end position="190"/>
    </location>
</feature>
<evidence type="ECO:0000259" key="3">
    <source>
        <dbReference type="Pfam" id="PF18861"/>
    </source>
</evidence>
<keyword evidence="2" id="KW-1133">Transmembrane helix</keyword>
<dbReference type="InterPro" id="IPR050713">
    <property type="entry name" value="RTP_Phos/Ushers"/>
</dbReference>